<dbReference type="GO" id="GO:0030246">
    <property type="term" value="F:carbohydrate binding"/>
    <property type="evidence" value="ECO:0007669"/>
    <property type="project" value="TreeGrafter"/>
</dbReference>
<name>A0A6P8YAB5_THRPL</name>
<keyword evidence="5" id="KW-0378">Hydrolase</keyword>
<feature type="signal peptide" evidence="7">
    <location>
        <begin position="1"/>
        <end position="23"/>
    </location>
</feature>
<dbReference type="GO" id="GO:0004566">
    <property type="term" value="F:beta-glucuronidase activity"/>
    <property type="evidence" value="ECO:0007669"/>
    <property type="project" value="UniProtKB-EC"/>
</dbReference>
<dbReference type="EC" id="3.2.1.31" evidence="3"/>
<keyword evidence="6" id="KW-0326">Glycosidase</keyword>
<dbReference type="InterPro" id="IPR013783">
    <property type="entry name" value="Ig-like_fold"/>
</dbReference>
<proteinExistence type="inferred from homology"/>
<comment type="similarity">
    <text evidence="2">Belongs to the glycosyl hydrolase 2 family.</text>
</comment>
<dbReference type="AlphaFoldDB" id="A0A6P8YAB5"/>
<feature type="domain" description="Glycosyl hydrolases family 2 sugar binding" evidence="10">
    <location>
        <begin position="37"/>
        <end position="223"/>
    </location>
</feature>
<evidence type="ECO:0000256" key="1">
    <source>
        <dbReference type="ARBA" id="ARBA00003025"/>
    </source>
</evidence>
<dbReference type="OrthoDB" id="408532at2759"/>
<dbReference type="Gene3D" id="2.60.120.260">
    <property type="entry name" value="Galactose-binding domain-like"/>
    <property type="match status" value="1"/>
</dbReference>
<evidence type="ECO:0000313" key="11">
    <source>
        <dbReference type="Proteomes" id="UP000515158"/>
    </source>
</evidence>
<evidence type="ECO:0000256" key="3">
    <source>
        <dbReference type="ARBA" id="ARBA00012761"/>
    </source>
</evidence>
<evidence type="ECO:0000256" key="7">
    <source>
        <dbReference type="SAM" id="SignalP"/>
    </source>
</evidence>
<dbReference type="PANTHER" id="PTHR10066">
    <property type="entry name" value="BETA-GLUCURONIDASE"/>
    <property type="match status" value="1"/>
</dbReference>
<dbReference type="InterPro" id="IPR036156">
    <property type="entry name" value="Beta-gal/glucu_dom_sf"/>
</dbReference>
<dbReference type="InterPro" id="IPR017853">
    <property type="entry name" value="GH"/>
</dbReference>
<protein>
    <recommendedName>
        <fullName evidence="4">Beta-glucuronidase</fullName>
        <ecNumber evidence="3">3.2.1.31</ecNumber>
    </recommendedName>
</protein>
<dbReference type="InterPro" id="IPR006102">
    <property type="entry name" value="Ig-like_GH2"/>
</dbReference>
<evidence type="ECO:0000259" key="8">
    <source>
        <dbReference type="Pfam" id="PF00703"/>
    </source>
</evidence>
<gene>
    <name evidence="12" type="primary">LOC117639278</name>
</gene>
<dbReference type="InterPro" id="IPR006104">
    <property type="entry name" value="Glyco_hydro_2_N"/>
</dbReference>
<dbReference type="Pfam" id="PF02837">
    <property type="entry name" value="Glyco_hydro_2_N"/>
    <property type="match status" value="1"/>
</dbReference>
<dbReference type="Pfam" id="PF00703">
    <property type="entry name" value="Glyco_hydro_2"/>
    <property type="match status" value="1"/>
</dbReference>
<accession>A0A6P8YAB5</accession>
<dbReference type="KEGG" id="tpal:117639278"/>
<evidence type="ECO:0000313" key="12">
    <source>
        <dbReference type="RefSeq" id="XP_034230692.1"/>
    </source>
</evidence>
<dbReference type="GO" id="GO:0019391">
    <property type="term" value="P:glucuronoside catabolic process"/>
    <property type="evidence" value="ECO:0007669"/>
    <property type="project" value="TreeGrafter"/>
</dbReference>
<dbReference type="InParanoid" id="A0A6P8YAB5"/>
<keyword evidence="11" id="KW-1185">Reference proteome</keyword>
<dbReference type="Gene3D" id="2.60.40.10">
    <property type="entry name" value="Immunoglobulins"/>
    <property type="match status" value="1"/>
</dbReference>
<feature type="chain" id="PRO_5028111189" description="Beta-glucuronidase" evidence="7">
    <location>
        <begin position="24"/>
        <end position="651"/>
    </location>
</feature>
<dbReference type="SUPFAM" id="SSF49303">
    <property type="entry name" value="beta-Galactosidase/glucuronidase domain"/>
    <property type="match status" value="1"/>
</dbReference>
<dbReference type="PANTHER" id="PTHR10066:SF67">
    <property type="entry name" value="BETA-GLUCURONIDASE"/>
    <property type="match status" value="1"/>
</dbReference>
<evidence type="ECO:0000256" key="5">
    <source>
        <dbReference type="ARBA" id="ARBA00022801"/>
    </source>
</evidence>
<evidence type="ECO:0000256" key="6">
    <source>
        <dbReference type="ARBA" id="ARBA00023295"/>
    </source>
</evidence>
<dbReference type="GO" id="GO:0005615">
    <property type="term" value="C:extracellular space"/>
    <property type="evidence" value="ECO:0007669"/>
    <property type="project" value="TreeGrafter"/>
</dbReference>
<evidence type="ECO:0000256" key="2">
    <source>
        <dbReference type="ARBA" id="ARBA00007401"/>
    </source>
</evidence>
<dbReference type="PRINTS" id="PR00132">
    <property type="entry name" value="GLHYDRLASE2"/>
</dbReference>
<dbReference type="InterPro" id="IPR006103">
    <property type="entry name" value="Glyco_hydro_2_cat"/>
</dbReference>
<feature type="domain" description="Glycoside hydrolase family 2 immunoglobulin-like beta-sandwich" evidence="8">
    <location>
        <begin position="225"/>
        <end position="335"/>
    </location>
</feature>
<dbReference type="InterPro" id="IPR006101">
    <property type="entry name" value="Glyco_hydro_2"/>
</dbReference>
<feature type="domain" description="Glycoside hydrolase family 2 catalytic" evidence="9">
    <location>
        <begin position="340"/>
        <end position="635"/>
    </location>
</feature>
<dbReference type="Pfam" id="PF02836">
    <property type="entry name" value="Glyco_hydro_2_C"/>
    <property type="match status" value="1"/>
</dbReference>
<sequence>MLVPLYLLSYIVWSLTTYQHVHGGILYPYESETREVKPLDGLWTFCTTPKDQSQDVGFSEKWFNLDHHDNKMSGEHCQLMPVPASYNDIPTDSSVRDFIGWAWYRKPLFVPKRWSEDKLKIFVRFGSVHYHAIVWMNGQQVGEHVGGHLPFQLDVTSVLNYGTANTLTVAVNNTLTNVTLPQMQIHHPNDTSRYPPGYVTYSQKFDFFNYAGIHRPVYLVALPSVHIDDITLTTTVNFESNGLDRVTVGTVQFSVEHTFQGSEEDVSCDVSISTQGGSIIHHDITSCSSEISIRQAKLWWPRFSHAKPGYLYTFEVSLIVQGIPVDVYRLPFGIRTVSWNKSSLMINSKPVYLRGFGMHEDSNLRGKGLDLVHTVRDFELINWLGANALRTSHYPYSEETMNLADKYGILVIAESPACTIDSFGEEILSHHKTVLNELISRDKNHPSIIAWSIANEPYSDLPQADHYFGTLADLIRSQDPTRAVTFVSSRSWNNDKAVQHMDFICVNRYAAWYSDSGLLSLIERQTVEELKAWHDRWQRPIVMSEYGAGSLSGFHKLPAVMWTEDYQVLTLHKHFPAFDYLRLNGLLAGEMIWNFADFNTPQEYIRPGGCMKGLMTRERQPKAAAHLARWRYWKLAQNTSGFSIPEDLLYS</sequence>
<comment type="function">
    <text evidence="1">Plays an important role in the degradation of dermatan and keratan sulfates.</text>
</comment>
<organism evidence="12">
    <name type="scientific">Thrips palmi</name>
    <name type="common">Melon thrips</name>
    <dbReference type="NCBI Taxonomy" id="161013"/>
    <lineage>
        <taxon>Eukaryota</taxon>
        <taxon>Metazoa</taxon>
        <taxon>Ecdysozoa</taxon>
        <taxon>Arthropoda</taxon>
        <taxon>Hexapoda</taxon>
        <taxon>Insecta</taxon>
        <taxon>Pterygota</taxon>
        <taxon>Neoptera</taxon>
        <taxon>Paraneoptera</taxon>
        <taxon>Thysanoptera</taxon>
        <taxon>Terebrantia</taxon>
        <taxon>Thripoidea</taxon>
        <taxon>Thripidae</taxon>
        <taxon>Thrips</taxon>
    </lineage>
</organism>
<evidence type="ECO:0000259" key="9">
    <source>
        <dbReference type="Pfam" id="PF02836"/>
    </source>
</evidence>
<dbReference type="RefSeq" id="XP_034230692.1">
    <property type="nucleotide sequence ID" value="XM_034374801.1"/>
</dbReference>
<dbReference type="NCBIfam" id="NF007538">
    <property type="entry name" value="PRK10150.1"/>
    <property type="match status" value="1"/>
</dbReference>
<evidence type="ECO:0000256" key="4">
    <source>
        <dbReference type="ARBA" id="ARBA00016205"/>
    </source>
</evidence>
<dbReference type="GeneID" id="117639278"/>
<evidence type="ECO:0000259" key="10">
    <source>
        <dbReference type="Pfam" id="PF02837"/>
    </source>
</evidence>
<dbReference type="Gene3D" id="3.20.20.80">
    <property type="entry name" value="Glycosidases"/>
    <property type="match status" value="1"/>
</dbReference>
<dbReference type="SUPFAM" id="SSF51445">
    <property type="entry name" value="(Trans)glycosidases"/>
    <property type="match status" value="1"/>
</dbReference>
<dbReference type="InterPro" id="IPR008979">
    <property type="entry name" value="Galactose-bd-like_sf"/>
</dbReference>
<dbReference type="FunFam" id="2.60.120.260:FF:000027">
    <property type="entry name" value="Beta-glucuronidase"/>
    <property type="match status" value="1"/>
</dbReference>
<dbReference type="GO" id="GO:0005975">
    <property type="term" value="P:carbohydrate metabolic process"/>
    <property type="evidence" value="ECO:0007669"/>
    <property type="project" value="InterPro"/>
</dbReference>
<keyword evidence="7" id="KW-0732">Signal</keyword>
<dbReference type="FunFam" id="3.20.20.80:FF:000080">
    <property type="entry name" value="Beta-glucuronidase UidA"/>
    <property type="match status" value="1"/>
</dbReference>
<dbReference type="SUPFAM" id="SSF49785">
    <property type="entry name" value="Galactose-binding domain-like"/>
    <property type="match status" value="1"/>
</dbReference>
<reference evidence="12" key="1">
    <citation type="submission" date="2025-08" db="UniProtKB">
        <authorList>
            <consortium name="RefSeq"/>
        </authorList>
    </citation>
    <scope>IDENTIFICATION</scope>
    <source>
        <tissue evidence="12">Total insect</tissue>
    </source>
</reference>
<dbReference type="Proteomes" id="UP000515158">
    <property type="component" value="Unplaced"/>
</dbReference>